<gene>
    <name evidence="1" type="ORF">SCF082_LOCUS24811</name>
</gene>
<sequence>MAARRPATPVGAGTKRKVDQLEQDVQALHEAQSRQGSELALLRTRVDRIDKRTNLVVENSAGVEQVFKQAEDSRVFEHLEKDAAEALCQDLAQKLGLPFLIPVDKTADSWTQETGFASRALPPLWFALVPALLLGTRFILPNKLWSTRDQHTNQRIRASGHLVFKLEFGDLPSRSFAPSALGSVST</sequence>
<protein>
    <submittedName>
        <fullName evidence="1">149 kDa protein</fullName>
    </submittedName>
</protein>
<keyword evidence="2" id="KW-1185">Reference proteome</keyword>
<dbReference type="EMBL" id="CAXAMM010018446">
    <property type="protein sequence ID" value="CAK9043394.1"/>
    <property type="molecule type" value="Genomic_DNA"/>
</dbReference>
<accession>A0ABP0LW00</accession>
<comment type="caution">
    <text evidence="1">The sequence shown here is derived from an EMBL/GenBank/DDBJ whole genome shotgun (WGS) entry which is preliminary data.</text>
</comment>
<evidence type="ECO:0000313" key="2">
    <source>
        <dbReference type="Proteomes" id="UP001642464"/>
    </source>
</evidence>
<proteinExistence type="predicted"/>
<reference evidence="1 2" key="1">
    <citation type="submission" date="2024-02" db="EMBL/GenBank/DDBJ databases">
        <authorList>
            <person name="Chen Y."/>
            <person name="Shah S."/>
            <person name="Dougan E. K."/>
            <person name="Thang M."/>
            <person name="Chan C."/>
        </authorList>
    </citation>
    <scope>NUCLEOTIDE SEQUENCE [LARGE SCALE GENOMIC DNA]</scope>
</reference>
<evidence type="ECO:0000313" key="1">
    <source>
        <dbReference type="EMBL" id="CAK9043394.1"/>
    </source>
</evidence>
<name>A0ABP0LW00_9DINO</name>
<organism evidence="1 2">
    <name type="scientific">Durusdinium trenchii</name>
    <dbReference type="NCBI Taxonomy" id="1381693"/>
    <lineage>
        <taxon>Eukaryota</taxon>
        <taxon>Sar</taxon>
        <taxon>Alveolata</taxon>
        <taxon>Dinophyceae</taxon>
        <taxon>Suessiales</taxon>
        <taxon>Symbiodiniaceae</taxon>
        <taxon>Durusdinium</taxon>
    </lineage>
</organism>
<dbReference type="Proteomes" id="UP001642464">
    <property type="component" value="Unassembled WGS sequence"/>
</dbReference>